<keyword evidence="12" id="KW-1185">Reference proteome</keyword>
<proteinExistence type="inferred from homology"/>
<dbReference type="SUPFAM" id="SSF56317">
    <property type="entry name" value="Carbon-nitrogen hydrolase"/>
    <property type="match status" value="1"/>
</dbReference>
<evidence type="ECO:0000313" key="12">
    <source>
        <dbReference type="Proteomes" id="UP000244677"/>
    </source>
</evidence>
<evidence type="ECO:0000256" key="2">
    <source>
        <dbReference type="ARBA" id="ARBA00010065"/>
    </source>
</evidence>
<dbReference type="Pfam" id="PF20154">
    <property type="entry name" value="LNT_N"/>
    <property type="match status" value="1"/>
</dbReference>
<evidence type="ECO:0000256" key="6">
    <source>
        <dbReference type="ARBA" id="ARBA00022989"/>
    </source>
</evidence>
<keyword evidence="3 9" id="KW-1003">Cell membrane</keyword>
<evidence type="ECO:0000256" key="8">
    <source>
        <dbReference type="ARBA" id="ARBA00023315"/>
    </source>
</evidence>
<dbReference type="EC" id="2.3.1.269" evidence="9"/>
<dbReference type="GO" id="GO:0005886">
    <property type="term" value="C:plasma membrane"/>
    <property type="evidence" value="ECO:0007669"/>
    <property type="project" value="UniProtKB-SubCell"/>
</dbReference>
<dbReference type="UniPathway" id="UPA00666"/>
<protein>
    <recommendedName>
        <fullName evidence="9">Apolipoprotein N-acyltransferase</fullName>
        <shortName evidence="9">ALP N-acyltransferase</shortName>
        <ecNumber evidence="9">2.3.1.269</ecNumber>
    </recommendedName>
</protein>
<dbReference type="GO" id="GO:0042158">
    <property type="term" value="P:lipoprotein biosynthetic process"/>
    <property type="evidence" value="ECO:0007669"/>
    <property type="project" value="UniProtKB-UniRule"/>
</dbReference>
<keyword evidence="4 9" id="KW-0808">Transferase</keyword>
<dbReference type="PANTHER" id="PTHR38686:SF1">
    <property type="entry name" value="APOLIPOPROTEIN N-ACYLTRANSFERASE"/>
    <property type="match status" value="1"/>
</dbReference>
<feature type="transmembrane region" description="Helical" evidence="9">
    <location>
        <begin position="82"/>
        <end position="104"/>
    </location>
</feature>
<dbReference type="Pfam" id="PF00795">
    <property type="entry name" value="CN_hydrolase"/>
    <property type="match status" value="1"/>
</dbReference>
<feature type="domain" description="CN hydrolase" evidence="10">
    <location>
        <begin position="218"/>
        <end position="491"/>
    </location>
</feature>
<gene>
    <name evidence="9" type="primary">lnt</name>
    <name evidence="11" type="ORF">FK004_09195</name>
</gene>
<dbReference type="PANTHER" id="PTHR38686">
    <property type="entry name" value="APOLIPOPROTEIN N-ACYLTRANSFERASE"/>
    <property type="match status" value="1"/>
</dbReference>
<evidence type="ECO:0000256" key="5">
    <source>
        <dbReference type="ARBA" id="ARBA00022692"/>
    </source>
</evidence>
<dbReference type="InterPro" id="IPR036526">
    <property type="entry name" value="C-N_Hydrolase_sf"/>
</dbReference>
<feature type="transmembrane region" description="Helical" evidence="9">
    <location>
        <begin position="29"/>
        <end position="45"/>
    </location>
</feature>
<dbReference type="EMBL" id="CP020919">
    <property type="protein sequence ID" value="AWG25402.1"/>
    <property type="molecule type" value="Genomic_DNA"/>
</dbReference>
<comment type="function">
    <text evidence="9">Catalyzes the phospholipid dependent N-acylation of the N-terminal cysteine of apolipoprotein, the last step in lipoprotein maturation.</text>
</comment>
<evidence type="ECO:0000256" key="1">
    <source>
        <dbReference type="ARBA" id="ARBA00004651"/>
    </source>
</evidence>
<evidence type="ECO:0000256" key="4">
    <source>
        <dbReference type="ARBA" id="ARBA00022679"/>
    </source>
</evidence>
<evidence type="ECO:0000256" key="9">
    <source>
        <dbReference type="HAMAP-Rule" id="MF_01148"/>
    </source>
</evidence>
<keyword evidence="7 9" id="KW-0472">Membrane</keyword>
<comment type="catalytic activity">
    <reaction evidence="9">
        <text>N-terminal S-1,2-diacyl-sn-glyceryl-L-cysteinyl-[lipoprotein] + a glycerophospholipid = N-acyl-S-1,2-diacyl-sn-glyceryl-L-cysteinyl-[lipoprotein] + a 2-acyl-sn-glycero-3-phospholipid + H(+)</text>
        <dbReference type="Rhea" id="RHEA:48228"/>
        <dbReference type="Rhea" id="RHEA-COMP:14681"/>
        <dbReference type="Rhea" id="RHEA-COMP:14684"/>
        <dbReference type="ChEBI" id="CHEBI:15378"/>
        <dbReference type="ChEBI" id="CHEBI:136912"/>
        <dbReference type="ChEBI" id="CHEBI:140656"/>
        <dbReference type="ChEBI" id="CHEBI:140657"/>
        <dbReference type="ChEBI" id="CHEBI:140660"/>
        <dbReference type="EC" id="2.3.1.269"/>
    </reaction>
</comment>
<comment type="pathway">
    <text evidence="9">Protein modification; lipoprotein biosynthesis (N-acyl transfer).</text>
</comment>
<dbReference type="Proteomes" id="UP000244677">
    <property type="component" value="Chromosome"/>
</dbReference>
<name>A0A2S1LP13_9FLAO</name>
<evidence type="ECO:0000259" key="10">
    <source>
        <dbReference type="PROSITE" id="PS50263"/>
    </source>
</evidence>
<feature type="transmembrane region" description="Helical" evidence="9">
    <location>
        <begin position="151"/>
        <end position="178"/>
    </location>
</feature>
<feature type="transmembrane region" description="Helical" evidence="9">
    <location>
        <begin position="499"/>
        <end position="516"/>
    </location>
</feature>
<evidence type="ECO:0000256" key="3">
    <source>
        <dbReference type="ARBA" id="ARBA00022475"/>
    </source>
</evidence>
<accession>A0A2S1LP13</accession>
<evidence type="ECO:0000313" key="11">
    <source>
        <dbReference type="EMBL" id="AWG25402.1"/>
    </source>
</evidence>
<keyword evidence="6 9" id="KW-1133">Transmembrane helix</keyword>
<keyword evidence="5 9" id="KW-0812">Transmembrane</keyword>
<comment type="similarity">
    <text evidence="2 9">Belongs to the CN hydrolase family. Apolipoprotein N-acyltransferase subfamily.</text>
</comment>
<dbReference type="KEGG" id="fki:FK004_09195"/>
<evidence type="ECO:0000256" key="7">
    <source>
        <dbReference type="ARBA" id="ARBA00023136"/>
    </source>
</evidence>
<feature type="transmembrane region" description="Helical" evidence="9">
    <location>
        <begin position="185"/>
        <end position="203"/>
    </location>
</feature>
<comment type="subcellular location">
    <subcellularLocation>
        <location evidence="1 9">Cell membrane</location>
        <topology evidence="1 9">Multi-pass membrane protein</topology>
    </subcellularLocation>
</comment>
<feature type="transmembrane region" description="Helical" evidence="9">
    <location>
        <begin position="57"/>
        <end position="76"/>
    </location>
</feature>
<reference evidence="11 12" key="1">
    <citation type="submission" date="2017-04" db="EMBL/GenBank/DDBJ databases">
        <title>Complete genome sequence of Flavobacterium kingsejong AJ004.</title>
        <authorList>
            <person name="Lee P.C."/>
        </authorList>
    </citation>
    <scope>NUCLEOTIDE SEQUENCE [LARGE SCALE GENOMIC DNA]</scope>
    <source>
        <strain evidence="11 12">AJ004</strain>
    </source>
</reference>
<dbReference type="InterPro" id="IPR045378">
    <property type="entry name" value="LNT_N"/>
</dbReference>
<feature type="transmembrane region" description="Helical" evidence="9">
    <location>
        <begin position="111"/>
        <end position="131"/>
    </location>
</feature>
<dbReference type="RefSeq" id="WP_108736999.1">
    <property type="nucleotide sequence ID" value="NZ_CP020919.1"/>
</dbReference>
<dbReference type="AlphaFoldDB" id="A0A2S1LP13"/>
<dbReference type="Gene3D" id="3.60.110.10">
    <property type="entry name" value="Carbon-nitrogen hydrolase"/>
    <property type="match status" value="1"/>
</dbReference>
<dbReference type="GO" id="GO:0016410">
    <property type="term" value="F:N-acyltransferase activity"/>
    <property type="evidence" value="ECO:0007669"/>
    <property type="project" value="UniProtKB-UniRule"/>
</dbReference>
<dbReference type="NCBIfam" id="TIGR00546">
    <property type="entry name" value="lnt"/>
    <property type="match status" value="1"/>
</dbReference>
<dbReference type="HAMAP" id="MF_01148">
    <property type="entry name" value="Lnt"/>
    <property type="match status" value="1"/>
</dbReference>
<dbReference type="InterPro" id="IPR003010">
    <property type="entry name" value="C-N_Hydrolase"/>
</dbReference>
<dbReference type="InterPro" id="IPR004563">
    <property type="entry name" value="Apolipo_AcylTrfase"/>
</dbReference>
<keyword evidence="8 9" id="KW-0012">Acyltransferase</keyword>
<dbReference type="PROSITE" id="PS50263">
    <property type="entry name" value="CN_HYDROLASE"/>
    <property type="match status" value="1"/>
</dbReference>
<keyword evidence="11" id="KW-0449">Lipoprotein</keyword>
<sequence length="529" mass="61010">MKLFKNTFLSATLTGLLLAASWPTYGFPLLIFIAFIPLLMAEQNIRVSGTQKKLRVWANAYWAFLIWNLITTWWLINADLFGMLFANLVNTLLMSLLFLLYHSIAKRVNQILSLIFLITLWICFEKLHLIWDFSWPWLNLGNVFSDYPQWVQWYEFTGTFGGTLWIWIANAFGFYALVQNLSRKTAQFILIISIPLVLSLWMYTTYHSTGKTKEVIVLQPNVDPYKEKYAIPNLEVARGLLQQTDSLITPNTEYILAPETVLAQNLPFGNFEYSEVRSLLRDYIYLHPKAQFLWGIDSYDLVYDSKEVTPSSNFVRDNLWVNNYNAALFINRNPAYQKYLKSKLVVGIENLPYKPILEPLIGNLMIDLGGTISTKTTQKERSVFTGDDGTKVAPVICYESVYGEYVTGYVKNNAQFLAIITNDAWWSDTQGHKQHLSLAQLRAIETRRDIARSANTGISAFINQKGDIISRTQYNEKTALRGLVHLNDVKTFYVRFGDYIAYAALPVMIVLFLFGITRRKKSPSYYWPR</sequence>
<dbReference type="CDD" id="cd07571">
    <property type="entry name" value="ALP_N-acyl_transferase"/>
    <property type="match status" value="1"/>
</dbReference>
<dbReference type="OrthoDB" id="9804277at2"/>
<organism evidence="11 12">
    <name type="scientific">Flavobacterium kingsejongi</name>
    <dbReference type="NCBI Taxonomy" id="1678728"/>
    <lineage>
        <taxon>Bacteria</taxon>
        <taxon>Pseudomonadati</taxon>
        <taxon>Bacteroidota</taxon>
        <taxon>Flavobacteriia</taxon>
        <taxon>Flavobacteriales</taxon>
        <taxon>Flavobacteriaceae</taxon>
        <taxon>Flavobacterium</taxon>
    </lineage>
</organism>